<evidence type="ECO:0000313" key="1">
    <source>
        <dbReference type="EMBL" id="KAK9396259.1"/>
    </source>
</evidence>
<name>A0AAW1B294_CROAD</name>
<feature type="non-terminal residue" evidence="1">
    <location>
        <position position="1"/>
    </location>
</feature>
<gene>
    <name evidence="1" type="ORF">NXF25_019620</name>
</gene>
<dbReference type="Proteomes" id="UP001474421">
    <property type="component" value="Unassembled WGS sequence"/>
</dbReference>
<proteinExistence type="predicted"/>
<dbReference type="EMBL" id="JAOTOJ010000008">
    <property type="protein sequence ID" value="KAK9396259.1"/>
    <property type="molecule type" value="Genomic_DNA"/>
</dbReference>
<organism evidence="1 2">
    <name type="scientific">Crotalus adamanteus</name>
    <name type="common">Eastern diamondback rattlesnake</name>
    <dbReference type="NCBI Taxonomy" id="8729"/>
    <lineage>
        <taxon>Eukaryota</taxon>
        <taxon>Metazoa</taxon>
        <taxon>Chordata</taxon>
        <taxon>Craniata</taxon>
        <taxon>Vertebrata</taxon>
        <taxon>Euteleostomi</taxon>
        <taxon>Lepidosauria</taxon>
        <taxon>Squamata</taxon>
        <taxon>Bifurcata</taxon>
        <taxon>Unidentata</taxon>
        <taxon>Episquamata</taxon>
        <taxon>Toxicofera</taxon>
        <taxon>Serpentes</taxon>
        <taxon>Colubroidea</taxon>
        <taxon>Viperidae</taxon>
        <taxon>Crotalinae</taxon>
        <taxon>Crotalus</taxon>
    </lineage>
</organism>
<keyword evidence="2" id="KW-1185">Reference proteome</keyword>
<sequence>HLGVKPQPPGLSPKKQVPECVAAVQLQGEGGKDPFPAVYSDLADVFSERECNQLPPHRSTDCAIELIPGAKLPKLRMYAMAPKEL</sequence>
<reference evidence="1 2" key="1">
    <citation type="journal article" date="2024" name="Proc. Natl. Acad. Sci. U.S.A.">
        <title>The genetic regulatory architecture and epigenomic basis for age-related changes in rattlesnake venom.</title>
        <authorList>
            <person name="Hogan M.P."/>
            <person name="Holding M.L."/>
            <person name="Nystrom G.S."/>
            <person name="Colston T.J."/>
            <person name="Bartlett D.A."/>
            <person name="Mason A.J."/>
            <person name="Ellsworth S.A."/>
            <person name="Rautsaw R.M."/>
            <person name="Lawrence K.C."/>
            <person name="Strickland J.L."/>
            <person name="He B."/>
            <person name="Fraser P."/>
            <person name="Margres M.J."/>
            <person name="Gilbert D.M."/>
            <person name="Gibbs H.L."/>
            <person name="Parkinson C.L."/>
            <person name="Rokyta D.R."/>
        </authorList>
    </citation>
    <scope>NUCLEOTIDE SEQUENCE [LARGE SCALE GENOMIC DNA]</scope>
    <source>
        <strain evidence="1">DRR0105</strain>
    </source>
</reference>
<accession>A0AAW1B294</accession>
<dbReference type="AlphaFoldDB" id="A0AAW1B294"/>
<comment type="caution">
    <text evidence="1">The sequence shown here is derived from an EMBL/GenBank/DDBJ whole genome shotgun (WGS) entry which is preliminary data.</text>
</comment>
<evidence type="ECO:0000313" key="2">
    <source>
        <dbReference type="Proteomes" id="UP001474421"/>
    </source>
</evidence>
<protein>
    <submittedName>
        <fullName evidence="1">Uncharacterized protein</fullName>
    </submittedName>
</protein>